<evidence type="ECO:0000313" key="3">
    <source>
        <dbReference type="EMBL" id="CUO29771.1"/>
    </source>
</evidence>
<accession>A0A174DW43</accession>
<sequence length="274" mass="31661">MREVKEVVKKFTPEEIKEYLNRIGMSPVEKPTKEALDEIIYRQQCSLPFENLDSFDLHKEVCLDPDYVFQKIIRGKRGGYCLELNGLLYRLLISLGYDARLCFVRVLLGSDDFTTWADHRAIIVTLDGAEYFCDGGLGGPMPAGALKIDTDEWQTYKKESFRVLPSIKGWYEVHRKTRISQQVGREDAAERIEILFSDVACFSSDFAFLNYFQSTCKDARFCTLRVINIRTEDGYRTLVNDEYKEVSEDNVVIEPVGGRLKEVLKEKFDIEIEL</sequence>
<reference evidence="3 4" key="1">
    <citation type="submission" date="2015-09" db="EMBL/GenBank/DDBJ databases">
        <authorList>
            <consortium name="Pathogen Informatics"/>
        </authorList>
    </citation>
    <scope>NUCLEOTIDE SEQUENCE [LARGE SCALE GENOMIC DNA]</scope>
    <source>
        <strain evidence="3 4">2789STDY5834876</strain>
    </source>
</reference>
<comment type="similarity">
    <text evidence="1 2">Belongs to the arylamine N-acetyltransferase family.</text>
</comment>
<organism evidence="3 4">
    <name type="scientific">Faecalicatena contorta</name>
    <dbReference type="NCBI Taxonomy" id="39482"/>
    <lineage>
        <taxon>Bacteria</taxon>
        <taxon>Bacillati</taxon>
        <taxon>Bacillota</taxon>
        <taxon>Clostridia</taxon>
        <taxon>Lachnospirales</taxon>
        <taxon>Lachnospiraceae</taxon>
        <taxon>Faecalicatena</taxon>
    </lineage>
</organism>
<name>A0A174DW43_9FIRM</name>
<proteinExistence type="inferred from homology"/>
<dbReference type="STRING" id="39482.ERS852491_01806"/>
<dbReference type="RefSeq" id="WP_055152688.1">
    <property type="nucleotide sequence ID" value="NZ_CYZU01000013.1"/>
</dbReference>
<dbReference type="PANTHER" id="PTHR11786:SF0">
    <property type="entry name" value="ARYLAMINE N-ACETYLTRANSFERASE 4-RELATED"/>
    <property type="match status" value="1"/>
</dbReference>
<evidence type="ECO:0000256" key="2">
    <source>
        <dbReference type="RuleBase" id="RU003452"/>
    </source>
</evidence>
<dbReference type="OrthoDB" id="7181050at2"/>
<dbReference type="Pfam" id="PF00797">
    <property type="entry name" value="Acetyltransf_2"/>
    <property type="match status" value="1"/>
</dbReference>
<dbReference type="InterPro" id="IPR038765">
    <property type="entry name" value="Papain-like_cys_pep_sf"/>
</dbReference>
<keyword evidence="3" id="KW-0012">Acyltransferase</keyword>
<dbReference type="GO" id="GO:0046990">
    <property type="term" value="F:N-hydroxyarylamine O-acetyltransferase activity"/>
    <property type="evidence" value="ECO:0007669"/>
    <property type="project" value="UniProtKB-EC"/>
</dbReference>
<dbReference type="AlphaFoldDB" id="A0A174DW43"/>
<gene>
    <name evidence="3" type="primary">nhoA_1</name>
    <name evidence="3" type="ORF">ERS852491_01806</name>
</gene>
<dbReference type="Proteomes" id="UP000095544">
    <property type="component" value="Unassembled WGS sequence"/>
</dbReference>
<dbReference type="SUPFAM" id="SSF54001">
    <property type="entry name" value="Cysteine proteinases"/>
    <property type="match status" value="1"/>
</dbReference>
<evidence type="ECO:0000256" key="1">
    <source>
        <dbReference type="ARBA" id="ARBA00006547"/>
    </source>
</evidence>
<evidence type="ECO:0000313" key="4">
    <source>
        <dbReference type="Proteomes" id="UP000095544"/>
    </source>
</evidence>
<keyword evidence="3" id="KW-0808">Transferase</keyword>
<dbReference type="InterPro" id="IPR001447">
    <property type="entry name" value="Arylamine_N-AcTrfase"/>
</dbReference>
<dbReference type="PRINTS" id="PR01543">
    <property type="entry name" value="ANATRNSFRASE"/>
</dbReference>
<dbReference type="InterPro" id="IPR053710">
    <property type="entry name" value="Arylamine_NAT_domain_sf"/>
</dbReference>
<protein>
    <submittedName>
        <fullName evidence="3">N-hydroxyarylamine O-acetyltransferase</fullName>
        <ecNumber evidence="3">2.3.1.118</ecNumber>
    </submittedName>
</protein>
<dbReference type="EC" id="2.3.1.118" evidence="3"/>
<dbReference type="Gene3D" id="3.30.2140.20">
    <property type="match status" value="1"/>
</dbReference>
<dbReference type="PANTHER" id="PTHR11786">
    <property type="entry name" value="N-HYDROXYARYLAMINE O-ACETYLTRANSFERASE"/>
    <property type="match status" value="1"/>
</dbReference>
<dbReference type="EMBL" id="CYZU01000013">
    <property type="protein sequence ID" value="CUO29771.1"/>
    <property type="molecule type" value="Genomic_DNA"/>
</dbReference>